<reference evidence="12" key="2">
    <citation type="journal article" date="2013" name="PLoS Genet.">
        <title>Comparative genome structure, secondary metabolite, and effector coding capacity across Cochliobolus pathogens.</title>
        <authorList>
            <person name="Condon B.J."/>
            <person name="Leng Y."/>
            <person name="Wu D."/>
            <person name="Bushley K.E."/>
            <person name="Ohm R.A."/>
            <person name="Otillar R."/>
            <person name="Martin J."/>
            <person name="Schackwitz W."/>
            <person name="Grimwood J."/>
            <person name="MohdZainudin N."/>
            <person name="Xue C."/>
            <person name="Wang R."/>
            <person name="Manning V.A."/>
            <person name="Dhillon B."/>
            <person name="Tu Z.J."/>
            <person name="Steffenson B.J."/>
            <person name="Salamov A."/>
            <person name="Sun H."/>
            <person name="Lowry S."/>
            <person name="LaButti K."/>
            <person name="Han J."/>
            <person name="Copeland A."/>
            <person name="Lindquist E."/>
            <person name="Barry K."/>
            <person name="Schmutz J."/>
            <person name="Baker S.E."/>
            <person name="Ciuffetti L.M."/>
            <person name="Grigoriev I.V."/>
            <person name="Zhong S."/>
            <person name="Turgeon B.G."/>
        </authorList>
    </citation>
    <scope>NUCLEOTIDE SEQUENCE [LARGE SCALE GENOMIC DNA]</scope>
    <source>
        <strain evidence="12">ND90Pr / ATCC 201652</strain>
    </source>
</reference>
<dbReference type="InterPro" id="IPR023395">
    <property type="entry name" value="MCP_dom_sf"/>
</dbReference>
<gene>
    <name evidence="11" type="ORF">COCSADRAFT_120162</name>
</gene>
<dbReference type="GO" id="GO:1990575">
    <property type="term" value="P:mitochondrial L-ornithine transmembrane transport"/>
    <property type="evidence" value="ECO:0007669"/>
    <property type="project" value="TreeGrafter"/>
</dbReference>
<evidence type="ECO:0000313" key="11">
    <source>
        <dbReference type="EMBL" id="EMD63105.1"/>
    </source>
</evidence>
<dbReference type="RefSeq" id="XP_007701355.1">
    <property type="nucleotide sequence ID" value="XM_007703165.1"/>
</dbReference>
<comment type="subcellular location">
    <subcellularLocation>
        <location evidence="1">Mitochondrion membrane</location>
        <topology evidence="1">Multi-pass membrane protein</topology>
    </subcellularLocation>
</comment>
<evidence type="ECO:0000256" key="9">
    <source>
        <dbReference type="ARBA" id="ARBA00023136"/>
    </source>
</evidence>
<dbReference type="SUPFAM" id="SSF103506">
    <property type="entry name" value="Mitochondrial carrier"/>
    <property type="match status" value="1"/>
</dbReference>
<dbReference type="OrthoDB" id="2139348at2759"/>
<evidence type="ECO:0000256" key="8">
    <source>
        <dbReference type="ARBA" id="ARBA00023128"/>
    </source>
</evidence>
<evidence type="ECO:0000256" key="10">
    <source>
        <dbReference type="PROSITE-ProRule" id="PRU00282"/>
    </source>
</evidence>
<proteinExistence type="inferred from homology"/>
<evidence type="ECO:0000256" key="3">
    <source>
        <dbReference type="ARBA" id="ARBA00022448"/>
    </source>
</evidence>
<dbReference type="KEGG" id="bsc:COCSADRAFT_120162"/>
<feature type="repeat" description="Solcar" evidence="10">
    <location>
        <begin position="248"/>
        <end position="337"/>
    </location>
</feature>
<organism evidence="11 12">
    <name type="scientific">Cochliobolus sativus (strain ND90Pr / ATCC 201652)</name>
    <name type="common">Common root rot and spot blotch fungus</name>
    <name type="synonym">Bipolaris sorokiniana</name>
    <dbReference type="NCBI Taxonomy" id="665912"/>
    <lineage>
        <taxon>Eukaryota</taxon>
        <taxon>Fungi</taxon>
        <taxon>Dikarya</taxon>
        <taxon>Ascomycota</taxon>
        <taxon>Pezizomycotina</taxon>
        <taxon>Dothideomycetes</taxon>
        <taxon>Pleosporomycetidae</taxon>
        <taxon>Pleosporales</taxon>
        <taxon>Pleosporineae</taxon>
        <taxon>Pleosporaceae</taxon>
        <taxon>Bipolaris</taxon>
    </lineage>
</organism>
<dbReference type="GO" id="GO:0031966">
    <property type="term" value="C:mitochondrial membrane"/>
    <property type="evidence" value="ECO:0007669"/>
    <property type="project" value="UniProtKB-SubCell"/>
</dbReference>
<dbReference type="OMA" id="EDGIYSH"/>
<accession>M2SLG7</accession>
<dbReference type="Pfam" id="PF00153">
    <property type="entry name" value="Mito_carr"/>
    <property type="match status" value="3"/>
</dbReference>
<evidence type="ECO:0000256" key="6">
    <source>
        <dbReference type="ARBA" id="ARBA00022792"/>
    </source>
</evidence>
<dbReference type="GO" id="GO:0000064">
    <property type="term" value="F:L-ornithine transmembrane transporter activity"/>
    <property type="evidence" value="ECO:0007669"/>
    <property type="project" value="TreeGrafter"/>
</dbReference>
<sequence length="620" mass="68344">MEAHKSSVAVLAGRGGLPNTILMEEAQRPAAAHVTSSGEEALKDILCGSTAGIVGKYIEYPFDTVKVRLQSQPDTIPLRYTGPLDCFKKSLQHDGFLGIYRGISAPLVGAAVENSALFFSYRIAGDALKASGVYPELKRHPERDLPYLGMLWCGMVAGAITSLFLTPIELVKCKMQVPVESPGTIVATPTIRGVIASIYRHQGLSGYWHGQLGTLIRETGGGAAWFGGYEGMKIIFKGINGSTKDEDLRVWQRMASGSVAGGAYNFMFYPADTIKSRMQTADVKHLTGGKSSFTAVGKVLWKQHGIKGMYRGCGITVARSIPSSAFIFTVYEELKKRWPSRGLARIVSWRSLAGVLSQSQTNVQRSFIPLLSTRAVEDGIYSHYRRHGPTTRSPCMSPAALEKIALDPKYHDVLTLVKGVRNGIVYGSKVRFPHALVMIFLFRSGSFRSKCLLVYKATRQHARNLGLFALVYKTTMLLLRNTSPNGKERQYDSFFAGLLGGYTVFGRTIHNSVSQQIVIYVAARVCLALAKLAVQPREVGSGGGKHAGVKGWELFGNGEMRRALVRNGWPAFASLSWAMVMYIFRWHPESVQSSLRSSMSYIYVQSDDWDSLRTLLWHNK</sequence>
<evidence type="ECO:0008006" key="13">
    <source>
        <dbReference type="Google" id="ProtNLM"/>
    </source>
</evidence>
<dbReference type="Gene3D" id="1.50.40.10">
    <property type="entry name" value="Mitochondrial carrier domain"/>
    <property type="match status" value="2"/>
</dbReference>
<feature type="repeat" description="Solcar" evidence="10">
    <location>
        <begin position="145"/>
        <end position="235"/>
    </location>
</feature>
<dbReference type="PANTHER" id="PTHR45624:SF31">
    <property type="entry name" value="MITOCHONDRIAL ORNITHINE TRANSPORTER 1"/>
    <property type="match status" value="1"/>
</dbReference>
<evidence type="ECO:0000256" key="2">
    <source>
        <dbReference type="ARBA" id="ARBA00006375"/>
    </source>
</evidence>
<keyword evidence="6" id="KW-0999">Mitochondrion inner membrane</keyword>
<protein>
    <recommendedName>
        <fullName evidence="13">Mitochondrial carrier protein</fullName>
    </recommendedName>
</protein>
<keyword evidence="5" id="KW-0677">Repeat</keyword>
<dbReference type="eggNOG" id="KOG0758">
    <property type="taxonomic scope" value="Eukaryota"/>
</dbReference>
<dbReference type="STRING" id="665912.M2SLG7"/>
<keyword evidence="3" id="KW-0813">Transport</keyword>
<dbReference type="PROSITE" id="PS50920">
    <property type="entry name" value="SOLCAR"/>
    <property type="match status" value="3"/>
</dbReference>
<dbReference type="AlphaFoldDB" id="M2SLG7"/>
<dbReference type="Proteomes" id="UP000016934">
    <property type="component" value="Unassembled WGS sequence"/>
</dbReference>
<keyword evidence="8" id="KW-0496">Mitochondrion</keyword>
<feature type="repeat" description="Solcar" evidence="10">
    <location>
        <begin position="39"/>
        <end position="127"/>
    </location>
</feature>
<keyword evidence="12" id="KW-1185">Reference proteome</keyword>
<evidence type="ECO:0000256" key="7">
    <source>
        <dbReference type="ARBA" id="ARBA00022989"/>
    </source>
</evidence>
<evidence type="ECO:0000256" key="1">
    <source>
        <dbReference type="ARBA" id="ARBA00004225"/>
    </source>
</evidence>
<dbReference type="Pfam" id="PF02466">
    <property type="entry name" value="Tim17"/>
    <property type="match status" value="1"/>
</dbReference>
<dbReference type="GeneID" id="19130438"/>
<keyword evidence="4 10" id="KW-0812">Transmembrane</keyword>
<dbReference type="HOGENOM" id="CLU_466156_0_0_1"/>
<dbReference type="FunFam" id="1.50.40.10:FF:000109">
    <property type="entry name" value="Ornithine carrier protein AmcA/Ort1"/>
    <property type="match status" value="1"/>
</dbReference>
<dbReference type="InterPro" id="IPR018108">
    <property type="entry name" value="MCP_transmembrane"/>
</dbReference>
<evidence type="ECO:0000313" key="12">
    <source>
        <dbReference type="Proteomes" id="UP000016934"/>
    </source>
</evidence>
<name>M2SLG7_COCSN</name>
<evidence type="ECO:0000256" key="5">
    <source>
        <dbReference type="ARBA" id="ARBA00022737"/>
    </source>
</evidence>
<keyword evidence="9 10" id="KW-0472">Membrane</keyword>
<dbReference type="PANTHER" id="PTHR45624">
    <property type="entry name" value="MITOCHONDRIAL BASIC AMINO ACIDS TRANSPORTER-RELATED"/>
    <property type="match status" value="1"/>
</dbReference>
<reference evidence="11 12" key="1">
    <citation type="journal article" date="2012" name="PLoS Pathog.">
        <title>Diverse lifestyles and strategies of plant pathogenesis encoded in the genomes of eighteen Dothideomycetes fungi.</title>
        <authorList>
            <person name="Ohm R.A."/>
            <person name="Feau N."/>
            <person name="Henrissat B."/>
            <person name="Schoch C.L."/>
            <person name="Horwitz B.A."/>
            <person name="Barry K.W."/>
            <person name="Condon B.J."/>
            <person name="Copeland A.C."/>
            <person name="Dhillon B."/>
            <person name="Glaser F."/>
            <person name="Hesse C.N."/>
            <person name="Kosti I."/>
            <person name="LaButti K."/>
            <person name="Lindquist E.A."/>
            <person name="Lucas S."/>
            <person name="Salamov A.A."/>
            <person name="Bradshaw R.E."/>
            <person name="Ciuffetti L."/>
            <person name="Hamelin R.C."/>
            <person name="Kema G.H.J."/>
            <person name="Lawrence C."/>
            <person name="Scott J.A."/>
            <person name="Spatafora J.W."/>
            <person name="Turgeon B.G."/>
            <person name="de Wit P.J.G.M."/>
            <person name="Zhong S."/>
            <person name="Goodwin S.B."/>
            <person name="Grigoriev I.V."/>
        </authorList>
    </citation>
    <scope>NUCLEOTIDE SEQUENCE [LARGE SCALE GENOMIC DNA]</scope>
    <source>
        <strain evidence="12">ND90Pr / ATCC 201652</strain>
    </source>
</reference>
<dbReference type="InterPro" id="IPR050567">
    <property type="entry name" value="Mitochondrial_Carrier"/>
</dbReference>
<evidence type="ECO:0000256" key="4">
    <source>
        <dbReference type="ARBA" id="ARBA00022692"/>
    </source>
</evidence>
<comment type="similarity">
    <text evidence="2">Belongs to the mitochondrial carrier (TC 2.A.29) family.</text>
</comment>
<dbReference type="EMBL" id="KB445645">
    <property type="protein sequence ID" value="EMD63105.1"/>
    <property type="molecule type" value="Genomic_DNA"/>
</dbReference>
<keyword evidence="7" id="KW-1133">Transmembrane helix</keyword>